<proteinExistence type="predicted"/>
<keyword evidence="2" id="KW-1185">Reference proteome</keyword>
<evidence type="ECO:0000313" key="1">
    <source>
        <dbReference type="EMBL" id="MTD12549.1"/>
    </source>
</evidence>
<sequence>MTDEAALRQLFSEISNWGRWGADDERGTVNLVTPRSVVRAAAEVIEGLTIGCGEIDLSGSRLGRSRGELEMLTTGEQHVAEPTLATESISVAFHGPGHTHIDALCHVFFDGSMYNGRPASLVGDHGAALNAVTAFGNGIVTRAVLADIPALRGADWVDPDQPVQPEELDAALELQGCSVEPGDALVVYVGRARRRAVLGVSAEFDRTPVLAGLDPACLRWLRKRDISVLAGDGGNDARPAGDVGRVIFPVHVGALVYLGLPLIDNLQAEDLATACRTRERYSFSLSIAPLRIGRGTGSPVNPIATF</sequence>
<protein>
    <submittedName>
        <fullName evidence="1">Cyclase family protein</fullName>
    </submittedName>
</protein>
<evidence type="ECO:0000313" key="2">
    <source>
        <dbReference type="Proteomes" id="UP000460221"/>
    </source>
</evidence>
<accession>A0A7K1FGD9</accession>
<dbReference type="Pfam" id="PF04199">
    <property type="entry name" value="Cyclase"/>
    <property type="match status" value="1"/>
</dbReference>
<name>A0A7K1FGD9_9ACTN</name>
<dbReference type="InterPro" id="IPR007325">
    <property type="entry name" value="KFase/CYL"/>
</dbReference>
<dbReference type="RefSeq" id="WP_154766594.1">
    <property type="nucleotide sequence ID" value="NZ_WLYK01000001.1"/>
</dbReference>
<dbReference type="EMBL" id="WLYK01000001">
    <property type="protein sequence ID" value="MTD12549.1"/>
    <property type="molecule type" value="Genomic_DNA"/>
</dbReference>
<dbReference type="SUPFAM" id="SSF102198">
    <property type="entry name" value="Putative cyclase"/>
    <property type="match status" value="1"/>
</dbReference>
<organism evidence="1 2">
    <name type="scientific">Nakamurella alba</name>
    <dbReference type="NCBI Taxonomy" id="2665158"/>
    <lineage>
        <taxon>Bacteria</taxon>
        <taxon>Bacillati</taxon>
        <taxon>Actinomycetota</taxon>
        <taxon>Actinomycetes</taxon>
        <taxon>Nakamurellales</taxon>
        <taxon>Nakamurellaceae</taxon>
        <taxon>Nakamurella</taxon>
    </lineage>
</organism>
<dbReference type="Gene3D" id="3.50.30.50">
    <property type="entry name" value="Putative cyclase"/>
    <property type="match status" value="1"/>
</dbReference>
<dbReference type="GO" id="GO:0019441">
    <property type="term" value="P:L-tryptophan catabolic process to kynurenine"/>
    <property type="evidence" value="ECO:0007669"/>
    <property type="project" value="InterPro"/>
</dbReference>
<dbReference type="PANTHER" id="PTHR34861">
    <property type="match status" value="1"/>
</dbReference>
<dbReference type="Proteomes" id="UP000460221">
    <property type="component" value="Unassembled WGS sequence"/>
</dbReference>
<reference evidence="1 2" key="1">
    <citation type="submission" date="2019-11" db="EMBL/GenBank/DDBJ databases">
        <authorList>
            <person name="Jiang L.-Q."/>
        </authorList>
    </citation>
    <scope>NUCLEOTIDE SEQUENCE [LARGE SCALE GENOMIC DNA]</scope>
    <source>
        <strain evidence="1 2">YIM 132087</strain>
    </source>
</reference>
<dbReference type="AlphaFoldDB" id="A0A7K1FGD9"/>
<comment type="caution">
    <text evidence="1">The sequence shown here is derived from an EMBL/GenBank/DDBJ whole genome shotgun (WGS) entry which is preliminary data.</text>
</comment>
<gene>
    <name evidence="1" type="ORF">GIS00_01140</name>
</gene>
<dbReference type="GO" id="GO:0004061">
    <property type="term" value="F:arylformamidase activity"/>
    <property type="evidence" value="ECO:0007669"/>
    <property type="project" value="InterPro"/>
</dbReference>
<dbReference type="InterPro" id="IPR037175">
    <property type="entry name" value="KFase_sf"/>
</dbReference>